<comment type="similarity">
    <text evidence="2">Belongs to the MYST (SAS/MOZ) family.</text>
</comment>
<evidence type="ECO:0000256" key="10">
    <source>
        <dbReference type="ARBA" id="ARBA00023159"/>
    </source>
</evidence>
<protein>
    <recommendedName>
        <fullName evidence="4">histone acetyltransferase</fullName>
        <ecNumber evidence="4">2.3.1.48</ecNumber>
    </recommendedName>
</protein>
<dbReference type="Proteomes" id="UP001201163">
    <property type="component" value="Unassembled WGS sequence"/>
</dbReference>
<reference evidence="22" key="1">
    <citation type="submission" date="2022-01" db="EMBL/GenBank/DDBJ databases">
        <title>Comparative genomics reveals a dynamic genome evolution in the ectomycorrhizal milk-cap (Lactarius) mushrooms.</title>
        <authorList>
            <consortium name="DOE Joint Genome Institute"/>
            <person name="Lebreton A."/>
            <person name="Tang N."/>
            <person name="Kuo A."/>
            <person name="LaButti K."/>
            <person name="Drula E."/>
            <person name="Barry K."/>
            <person name="Clum A."/>
            <person name="Lipzen A."/>
            <person name="Mousain D."/>
            <person name="Ng V."/>
            <person name="Wang R."/>
            <person name="Wang X."/>
            <person name="Dai Y."/>
            <person name="Henrissat B."/>
            <person name="Grigoriev I.V."/>
            <person name="Guerin-Laguette A."/>
            <person name="Yu F."/>
            <person name="Martin F.M."/>
        </authorList>
    </citation>
    <scope>NUCLEOTIDE SEQUENCE</scope>
    <source>
        <strain evidence="22">QP</strain>
    </source>
</reference>
<dbReference type="InterPro" id="IPR002717">
    <property type="entry name" value="HAT_MYST-type"/>
</dbReference>
<dbReference type="Gene3D" id="2.30.30.140">
    <property type="match status" value="1"/>
</dbReference>
<keyword evidence="6" id="KW-0227">DNA damage</keyword>
<dbReference type="SUPFAM" id="SSF55729">
    <property type="entry name" value="Acyl-CoA N-acyltransferases (Nat)"/>
    <property type="match status" value="1"/>
</dbReference>
<accession>A0AAD4QFT5</accession>
<keyword evidence="9" id="KW-0805">Transcription regulation</keyword>
<evidence type="ECO:0000256" key="3">
    <source>
        <dbReference type="ARBA" id="ARBA00011353"/>
    </source>
</evidence>
<comment type="subcellular location">
    <subcellularLocation>
        <location evidence="1">Nucleus</location>
    </subcellularLocation>
</comment>
<dbReference type="PROSITE" id="PS51726">
    <property type="entry name" value="MYST_HAT"/>
    <property type="match status" value="1"/>
</dbReference>
<dbReference type="Pfam" id="PF01853">
    <property type="entry name" value="MOZ_SAS"/>
    <property type="match status" value="1"/>
</dbReference>
<sequence length="609" mass="68364">MSPSTHAKEEGSQDPAPVSAGGTYTIRDISVGCKIYAKRWNTDASEPEERLAEILSIRDKVNNPYLRRQQSSATPSTSGTPAPDPFPPNPELDKFEFFVHWDQFNKRLDEWIAGSRLVLYRDLEWPRQKKDKKDKEKVGKKHGSAPPGNKRQGKMPRSSKEHALLRRATLNNAVGIGKGWGTPRGVSASPSPAASPSPTPSGSLKRKGPYGEAQEEEEEDEDAIGEPDGDIEMADPDGDADADGEADPDADADADADADGDADPDVDADADPDADADGEADAEGELDPTPNSPINPPPPLSTFSKEAEIEKLRTSGSMTQSVSEIARVKNLNRLSIGRHEVDAWYFSPYPQEYAHLPVLYICEFCLAYFPSHFMLTRHRKRCTLLSPPGNEIYRHEDISFFEIDGRKQLTYCRNLSLLSKCFLDHKTLYYDVTPFMYYVMCQRDTAGCHLVGYFSKEKESAENYNVACILTLPQHQRSGFGRLVIDFSYLLSQREGKLGSPEKPLSDLGLLGYRSYWRDKIVETVLAAGEEISVDEIAQATSITHADVMNTCTTLQLFKHYKGQHIICLPDAVLERYEKSRAKRRRRLFKEYLNWRPPSFTRDQLRFGW</sequence>
<evidence type="ECO:0000256" key="9">
    <source>
        <dbReference type="ARBA" id="ARBA00023015"/>
    </source>
</evidence>
<evidence type="ECO:0000313" key="23">
    <source>
        <dbReference type="Proteomes" id="UP001201163"/>
    </source>
</evidence>
<dbReference type="Gene3D" id="3.30.60.60">
    <property type="entry name" value="N-acetyl transferase-like"/>
    <property type="match status" value="1"/>
</dbReference>
<dbReference type="InterPro" id="IPR016181">
    <property type="entry name" value="Acyl_CoA_acyltransferase"/>
</dbReference>
<evidence type="ECO:0000256" key="18">
    <source>
        <dbReference type="ARBA" id="ARBA00048940"/>
    </source>
</evidence>
<dbReference type="GO" id="GO:0004402">
    <property type="term" value="F:histone acetyltransferase activity"/>
    <property type="evidence" value="ECO:0007669"/>
    <property type="project" value="InterPro"/>
</dbReference>
<dbReference type="InterPro" id="IPR050603">
    <property type="entry name" value="MYST_HAT"/>
</dbReference>
<proteinExistence type="inferred from homology"/>
<dbReference type="PANTHER" id="PTHR10615">
    <property type="entry name" value="HISTONE ACETYLTRANSFERASE"/>
    <property type="match status" value="1"/>
</dbReference>
<comment type="subunit">
    <text evidence="3">Component of the NuA4 histone acetyltransferase complex.</text>
</comment>
<feature type="compositionally biased region" description="Pro residues" evidence="20">
    <location>
        <begin position="290"/>
        <end position="300"/>
    </location>
</feature>
<feature type="compositionally biased region" description="Low complexity" evidence="20">
    <location>
        <begin position="71"/>
        <end position="81"/>
    </location>
</feature>
<dbReference type="GO" id="GO:0006357">
    <property type="term" value="P:regulation of transcription by RNA polymerase II"/>
    <property type="evidence" value="ECO:0007669"/>
    <property type="project" value="TreeGrafter"/>
</dbReference>
<evidence type="ECO:0000256" key="12">
    <source>
        <dbReference type="ARBA" id="ARBA00023204"/>
    </source>
</evidence>
<dbReference type="Gene3D" id="3.40.630.30">
    <property type="match status" value="1"/>
</dbReference>
<organism evidence="22 23">
    <name type="scientific">Lactarius akahatsu</name>
    <dbReference type="NCBI Taxonomy" id="416441"/>
    <lineage>
        <taxon>Eukaryota</taxon>
        <taxon>Fungi</taxon>
        <taxon>Dikarya</taxon>
        <taxon>Basidiomycota</taxon>
        <taxon>Agaricomycotina</taxon>
        <taxon>Agaricomycetes</taxon>
        <taxon>Russulales</taxon>
        <taxon>Russulaceae</taxon>
        <taxon>Lactarius</taxon>
    </lineage>
</organism>
<dbReference type="GO" id="GO:0005634">
    <property type="term" value="C:nucleus"/>
    <property type="evidence" value="ECO:0007669"/>
    <property type="project" value="UniProtKB-SubCell"/>
</dbReference>
<dbReference type="InterPro" id="IPR040706">
    <property type="entry name" value="Zf-MYST"/>
</dbReference>
<evidence type="ECO:0000256" key="20">
    <source>
        <dbReference type="SAM" id="MobiDB-lite"/>
    </source>
</evidence>
<evidence type="ECO:0000256" key="14">
    <source>
        <dbReference type="ARBA" id="ARBA00045805"/>
    </source>
</evidence>
<dbReference type="InterPro" id="IPR036388">
    <property type="entry name" value="WH-like_DNA-bd_sf"/>
</dbReference>
<gene>
    <name evidence="22" type="ORF">EDB92DRAFT_154750</name>
</gene>
<feature type="compositionally biased region" description="Basic and acidic residues" evidence="20">
    <location>
        <begin position="1"/>
        <end position="11"/>
    </location>
</feature>
<evidence type="ECO:0000256" key="2">
    <source>
        <dbReference type="ARBA" id="ARBA00010107"/>
    </source>
</evidence>
<evidence type="ECO:0000256" key="17">
    <source>
        <dbReference type="ARBA" id="ARBA00047787"/>
    </source>
</evidence>
<dbReference type="GO" id="GO:0003682">
    <property type="term" value="F:chromatin binding"/>
    <property type="evidence" value="ECO:0007669"/>
    <property type="project" value="TreeGrafter"/>
</dbReference>
<evidence type="ECO:0000256" key="7">
    <source>
        <dbReference type="ARBA" id="ARBA00022853"/>
    </source>
</evidence>
<comment type="caution">
    <text evidence="22">The sequence shown here is derived from an EMBL/GenBank/DDBJ whole genome shotgun (WGS) entry which is preliminary data.</text>
</comment>
<feature type="region of interest" description="Disordered" evidence="20">
    <location>
        <begin position="1"/>
        <end position="23"/>
    </location>
</feature>
<dbReference type="InterPro" id="IPR016197">
    <property type="entry name" value="Chromo-like_dom_sf"/>
</dbReference>
<dbReference type="InterPro" id="IPR025995">
    <property type="entry name" value="Tudor-knot"/>
</dbReference>
<evidence type="ECO:0000256" key="13">
    <source>
        <dbReference type="ARBA" id="ARBA00023242"/>
    </source>
</evidence>
<evidence type="ECO:0000256" key="11">
    <source>
        <dbReference type="ARBA" id="ARBA00023163"/>
    </source>
</evidence>
<dbReference type="GO" id="GO:0006281">
    <property type="term" value="P:DNA repair"/>
    <property type="evidence" value="ECO:0007669"/>
    <property type="project" value="UniProtKB-KW"/>
</dbReference>
<dbReference type="Pfam" id="PF17772">
    <property type="entry name" value="zf-MYST"/>
    <property type="match status" value="1"/>
</dbReference>
<evidence type="ECO:0000256" key="5">
    <source>
        <dbReference type="ARBA" id="ARBA00022679"/>
    </source>
</evidence>
<evidence type="ECO:0000256" key="4">
    <source>
        <dbReference type="ARBA" id="ARBA00013184"/>
    </source>
</evidence>
<name>A0AAD4QFT5_9AGAM</name>
<dbReference type="FunFam" id="3.40.630.30:FF:000002">
    <property type="entry name" value="Histone acetyltransferase"/>
    <property type="match status" value="1"/>
</dbReference>
<dbReference type="Gene3D" id="1.10.10.10">
    <property type="entry name" value="Winged helix-like DNA-binding domain superfamily/Winged helix DNA-binding domain"/>
    <property type="match status" value="1"/>
</dbReference>
<feature type="region of interest" description="Disordered" evidence="20">
    <location>
        <begin position="62"/>
        <end position="92"/>
    </location>
</feature>
<feature type="region of interest" description="Disordered" evidence="20">
    <location>
        <begin position="123"/>
        <end position="302"/>
    </location>
</feature>
<feature type="active site" description="Proton donor/acceptor" evidence="19">
    <location>
        <position position="502"/>
    </location>
</feature>
<evidence type="ECO:0000256" key="6">
    <source>
        <dbReference type="ARBA" id="ARBA00022763"/>
    </source>
</evidence>
<comment type="catalytic activity">
    <reaction evidence="15">
        <text>2-hydroxyisobutanoyl-CoA + L-lysyl-[protein] = N(6)-(2-hydroxyisobutanoyl)-L-lysyl-[protein] + CoA + H(+)</text>
        <dbReference type="Rhea" id="RHEA:24180"/>
        <dbReference type="Rhea" id="RHEA-COMP:9752"/>
        <dbReference type="Rhea" id="RHEA-COMP:15921"/>
        <dbReference type="ChEBI" id="CHEBI:15378"/>
        <dbReference type="ChEBI" id="CHEBI:29969"/>
        <dbReference type="ChEBI" id="CHEBI:57287"/>
        <dbReference type="ChEBI" id="CHEBI:131780"/>
        <dbReference type="ChEBI" id="CHEBI:144968"/>
    </reaction>
    <physiologicalReaction direction="left-to-right" evidence="15">
        <dbReference type="Rhea" id="RHEA:24181"/>
    </physiologicalReaction>
</comment>
<evidence type="ECO:0000259" key="21">
    <source>
        <dbReference type="PROSITE" id="PS51726"/>
    </source>
</evidence>
<evidence type="ECO:0000313" key="22">
    <source>
        <dbReference type="EMBL" id="KAH8995688.1"/>
    </source>
</evidence>
<comment type="function">
    <text evidence="14">Catalytic component of the NuA4 histone acetyltransferase (HAT) complex which is involved in epigenetic transcriptional activation of selected genes principally by acetylation of nucleosomal histones H4, H3, H2B, H2A and H2A variant H2A.Z. Acetylates histone H4 to form H4K5ac, H4K8ac, H4K12ac and H4K16ac, histone H3 to form H3K14ac, and histone H2A to form H2AK4ac and H2AK7ac. The NuA4 complex is involved in the DNA damage response and is required for chromosome segregation. The NuA4 complex plays a direct role in repair of DNA double-strand breaks (DSBs) through homologous recombination. Recruitment to promoters depends on H3K4me. Also acetylates non-histone proteins. In addition to protein acetyltransferase, can use different acyl-CoA substrates, such as 2-hydroxyisobutanoyl-CoA (2-hydroxyisobutyryl-CoA) or (2E)-butenoyl-CoA (crotonyl-CoA), and is able to mediate protein 2-hydroxyisobutyrylation and crotonylation, respectively.</text>
</comment>
<dbReference type="EC" id="2.3.1.48" evidence="4"/>
<dbReference type="PANTHER" id="PTHR10615:SF218">
    <property type="entry name" value="HISTONE ACETYLTRANSFERASE ESA1"/>
    <property type="match status" value="1"/>
</dbReference>
<keyword evidence="5" id="KW-0808">Transferase</keyword>
<evidence type="ECO:0000256" key="8">
    <source>
        <dbReference type="ARBA" id="ARBA00022990"/>
    </source>
</evidence>
<keyword evidence="11" id="KW-0804">Transcription</keyword>
<keyword evidence="7" id="KW-0156">Chromatin regulator</keyword>
<dbReference type="SUPFAM" id="SSF54160">
    <property type="entry name" value="Chromo domain-like"/>
    <property type="match status" value="1"/>
</dbReference>
<comment type="catalytic activity">
    <reaction evidence="17">
        <text>L-lysyl-[protein] + acetyl-CoA = N(6)-acetyl-L-lysyl-[protein] + CoA + H(+)</text>
        <dbReference type="Rhea" id="RHEA:45948"/>
        <dbReference type="Rhea" id="RHEA-COMP:9752"/>
        <dbReference type="Rhea" id="RHEA-COMP:10731"/>
        <dbReference type="ChEBI" id="CHEBI:15378"/>
        <dbReference type="ChEBI" id="CHEBI:29969"/>
        <dbReference type="ChEBI" id="CHEBI:57287"/>
        <dbReference type="ChEBI" id="CHEBI:57288"/>
        <dbReference type="ChEBI" id="CHEBI:61930"/>
    </reaction>
    <physiologicalReaction direction="left-to-right" evidence="17">
        <dbReference type="Rhea" id="RHEA:45949"/>
    </physiologicalReaction>
</comment>
<dbReference type="GO" id="GO:0003712">
    <property type="term" value="F:transcription coregulator activity"/>
    <property type="evidence" value="ECO:0007669"/>
    <property type="project" value="TreeGrafter"/>
</dbReference>
<dbReference type="AlphaFoldDB" id="A0AAD4QFT5"/>
<evidence type="ECO:0000256" key="16">
    <source>
        <dbReference type="ARBA" id="ARBA00047752"/>
    </source>
</evidence>
<feature type="compositionally biased region" description="Acidic residues" evidence="20">
    <location>
        <begin position="213"/>
        <end position="286"/>
    </location>
</feature>
<dbReference type="Pfam" id="PF11717">
    <property type="entry name" value="Tudor-knot"/>
    <property type="match status" value="1"/>
</dbReference>
<comment type="catalytic activity">
    <reaction evidence="18">
        <text>L-lysyl-[histone] + acetyl-CoA = N(6)-acetyl-L-lysyl-[histone] + CoA + H(+)</text>
        <dbReference type="Rhea" id="RHEA:21992"/>
        <dbReference type="Rhea" id="RHEA-COMP:9845"/>
        <dbReference type="Rhea" id="RHEA-COMP:11338"/>
        <dbReference type="ChEBI" id="CHEBI:15378"/>
        <dbReference type="ChEBI" id="CHEBI:29969"/>
        <dbReference type="ChEBI" id="CHEBI:57287"/>
        <dbReference type="ChEBI" id="CHEBI:57288"/>
        <dbReference type="ChEBI" id="CHEBI:61930"/>
        <dbReference type="EC" id="2.3.1.48"/>
    </reaction>
    <physiologicalReaction direction="left-to-right" evidence="18">
        <dbReference type="Rhea" id="RHEA:21993"/>
    </physiologicalReaction>
</comment>
<keyword evidence="13" id="KW-0539">Nucleus</keyword>
<dbReference type="EMBL" id="JAKELL010000011">
    <property type="protein sequence ID" value="KAH8995688.1"/>
    <property type="molecule type" value="Genomic_DNA"/>
</dbReference>
<keyword evidence="23" id="KW-1185">Reference proteome</keyword>
<dbReference type="FunFam" id="3.30.60.60:FF:000001">
    <property type="entry name" value="Histone acetyltransferase"/>
    <property type="match status" value="1"/>
</dbReference>
<dbReference type="GO" id="GO:0000785">
    <property type="term" value="C:chromatin"/>
    <property type="evidence" value="ECO:0007669"/>
    <property type="project" value="TreeGrafter"/>
</dbReference>
<keyword evidence="8" id="KW-0007">Acetylation</keyword>
<comment type="catalytic activity">
    <reaction evidence="16">
        <text>(2E)-butenoyl-CoA + L-lysyl-[protein] = N(6)-(2E)-butenoyl-L-lysyl-[protein] + CoA + H(+)</text>
        <dbReference type="Rhea" id="RHEA:53908"/>
        <dbReference type="Rhea" id="RHEA-COMP:9752"/>
        <dbReference type="Rhea" id="RHEA-COMP:13707"/>
        <dbReference type="ChEBI" id="CHEBI:15378"/>
        <dbReference type="ChEBI" id="CHEBI:29969"/>
        <dbReference type="ChEBI" id="CHEBI:57287"/>
        <dbReference type="ChEBI" id="CHEBI:57332"/>
        <dbReference type="ChEBI" id="CHEBI:137954"/>
    </reaction>
    <physiologicalReaction direction="left-to-right" evidence="16">
        <dbReference type="Rhea" id="RHEA:53909"/>
    </physiologicalReaction>
</comment>
<keyword evidence="12" id="KW-0234">DNA repair</keyword>
<keyword evidence="10" id="KW-0010">Activator</keyword>
<evidence type="ECO:0000256" key="19">
    <source>
        <dbReference type="PIRSR" id="PIRSR602717-51"/>
    </source>
</evidence>
<evidence type="ECO:0000256" key="1">
    <source>
        <dbReference type="ARBA" id="ARBA00004123"/>
    </source>
</evidence>
<evidence type="ECO:0000256" key="15">
    <source>
        <dbReference type="ARBA" id="ARBA00047557"/>
    </source>
</evidence>
<feature type="compositionally biased region" description="Basic and acidic residues" evidence="20">
    <location>
        <begin position="123"/>
        <end position="137"/>
    </location>
</feature>
<dbReference type="FunFam" id="1.10.10.10:FF:000022">
    <property type="entry name" value="Histone acetyltransferase"/>
    <property type="match status" value="1"/>
</dbReference>
<feature type="domain" description="MYST-type HAT" evidence="21">
    <location>
        <begin position="326"/>
        <end position="597"/>
    </location>
</feature>